<proteinExistence type="predicted"/>
<sequence length="170" mass="18140">MKKFWIVAVLGLALAGCGQKAASSSSSSSKPKTVITTKQYTTAQLQKRYVKIVDAVVDPLDLASYSKPTAEIKQAASKGRQQIDDLQLQLADNSSQAALTSALQKLSKAAEAMLTAMVGKDQGTYNATAKTFMTQTNTIAKTYFNGSIPQKLSIYSQRMANKTSSSTGSN</sequence>
<reference evidence="2 3" key="1">
    <citation type="journal article" date="2015" name="Genome Announc.">
        <title>Expanding the biotechnology potential of lactobacilli through comparative genomics of 213 strains and associated genera.</title>
        <authorList>
            <person name="Sun Z."/>
            <person name="Harris H.M."/>
            <person name="McCann A."/>
            <person name="Guo C."/>
            <person name="Argimon S."/>
            <person name="Zhang W."/>
            <person name="Yang X."/>
            <person name="Jeffery I.B."/>
            <person name="Cooney J.C."/>
            <person name="Kagawa T.F."/>
            <person name="Liu W."/>
            <person name="Song Y."/>
            <person name="Salvetti E."/>
            <person name="Wrobel A."/>
            <person name="Rasinkangas P."/>
            <person name="Parkhill J."/>
            <person name="Rea M.C."/>
            <person name="O'Sullivan O."/>
            <person name="Ritari J."/>
            <person name="Douillard F.P."/>
            <person name="Paul Ross R."/>
            <person name="Yang R."/>
            <person name="Briner A.E."/>
            <person name="Felis G.E."/>
            <person name="de Vos W.M."/>
            <person name="Barrangou R."/>
            <person name="Klaenhammer T.R."/>
            <person name="Caufield P.W."/>
            <person name="Cui Y."/>
            <person name="Zhang H."/>
            <person name="O'Toole P.W."/>
        </authorList>
    </citation>
    <scope>NUCLEOTIDE SEQUENCE [LARGE SCALE GENOMIC DNA]</scope>
    <source>
        <strain evidence="2 3">DSM 13343</strain>
    </source>
</reference>
<organism evidence="2 3">
    <name type="scientific">Lacticaseibacillus manihotivorans DSM 13343 = JCM 12514</name>
    <dbReference type="NCBI Taxonomy" id="1423769"/>
    <lineage>
        <taxon>Bacteria</taxon>
        <taxon>Bacillati</taxon>
        <taxon>Bacillota</taxon>
        <taxon>Bacilli</taxon>
        <taxon>Lactobacillales</taxon>
        <taxon>Lactobacillaceae</taxon>
        <taxon>Lacticaseibacillus</taxon>
    </lineage>
</organism>
<dbReference type="AlphaFoldDB" id="A0A0R1QED8"/>
<gene>
    <name evidence="2" type="ORF">FD01_GL001813</name>
</gene>
<keyword evidence="1" id="KW-0732">Signal</keyword>
<dbReference type="PATRIC" id="fig|1423769.4.peg.1941"/>
<feature type="chain" id="PRO_5006409342" description="Lipoprotein" evidence="1">
    <location>
        <begin position="22"/>
        <end position="170"/>
    </location>
</feature>
<dbReference type="Proteomes" id="UP000051790">
    <property type="component" value="Unassembled WGS sequence"/>
</dbReference>
<accession>A0A0R1QED8</accession>
<comment type="caution">
    <text evidence="2">The sequence shown here is derived from an EMBL/GenBank/DDBJ whole genome shotgun (WGS) entry which is preliminary data.</text>
</comment>
<dbReference type="OrthoDB" id="2321003at2"/>
<name>A0A0R1QED8_9LACO</name>
<evidence type="ECO:0000313" key="3">
    <source>
        <dbReference type="Proteomes" id="UP000051790"/>
    </source>
</evidence>
<keyword evidence="3" id="KW-1185">Reference proteome</keyword>
<dbReference type="EMBL" id="AZEU01000216">
    <property type="protein sequence ID" value="KRL42897.1"/>
    <property type="molecule type" value="Genomic_DNA"/>
</dbReference>
<evidence type="ECO:0000313" key="2">
    <source>
        <dbReference type="EMBL" id="KRL42897.1"/>
    </source>
</evidence>
<evidence type="ECO:0000256" key="1">
    <source>
        <dbReference type="SAM" id="SignalP"/>
    </source>
</evidence>
<feature type="signal peptide" evidence="1">
    <location>
        <begin position="1"/>
        <end position="21"/>
    </location>
</feature>
<protein>
    <recommendedName>
        <fullName evidence="4">Lipoprotein</fullName>
    </recommendedName>
</protein>
<dbReference type="RefSeq" id="WP_056964402.1">
    <property type="nucleotide sequence ID" value="NZ_AZEU01000216.1"/>
</dbReference>
<dbReference type="PROSITE" id="PS51257">
    <property type="entry name" value="PROKAR_LIPOPROTEIN"/>
    <property type="match status" value="1"/>
</dbReference>
<evidence type="ECO:0008006" key="4">
    <source>
        <dbReference type="Google" id="ProtNLM"/>
    </source>
</evidence>